<dbReference type="GO" id="GO:0005886">
    <property type="term" value="C:plasma membrane"/>
    <property type="evidence" value="ECO:0007669"/>
    <property type="project" value="InterPro"/>
</dbReference>
<feature type="domain" description="RCK C-terminal" evidence="8">
    <location>
        <begin position="365"/>
        <end position="446"/>
    </location>
</feature>
<dbReference type="Pfam" id="PF02254">
    <property type="entry name" value="TrkA_N"/>
    <property type="match status" value="2"/>
</dbReference>
<keyword evidence="4" id="KW-0630">Potassium</keyword>
<feature type="domain" description="RCK N-terminal" evidence="7">
    <location>
        <begin position="229"/>
        <end position="346"/>
    </location>
</feature>
<dbReference type="AlphaFoldDB" id="A0A0S3UKS6"/>
<evidence type="ECO:0000256" key="4">
    <source>
        <dbReference type="ARBA" id="ARBA00022958"/>
    </source>
</evidence>
<dbReference type="EMBL" id="AP014597">
    <property type="protein sequence ID" value="BAU18007.1"/>
    <property type="molecule type" value="Genomic_DNA"/>
</dbReference>
<dbReference type="Pfam" id="PF02080">
    <property type="entry name" value="TrkA_C"/>
    <property type="match status" value="1"/>
</dbReference>
<dbReference type="RefSeq" id="WP_096405829.1">
    <property type="nucleotide sequence ID" value="NZ_AP014597.1"/>
</dbReference>
<accession>A0A0S3UKS6</accession>
<keyword evidence="5" id="KW-0520">NAD</keyword>
<dbReference type="NCBIfam" id="NF007039">
    <property type="entry name" value="PRK09496.3-2"/>
    <property type="match status" value="1"/>
</dbReference>
<dbReference type="Gene3D" id="3.30.70.1450">
    <property type="entry name" value="Regulator of K+ conductance, C-terminal domain"/>
    <property type="match status" value="2"/>
</dbReference>
<dbReference type="PROSITE" id="PS51201">
    <property type="entry name" value="RCK_N"/>
    <property type="match status" value="2"/>
</dbReference>
<proteinExistence type="predicted"/>
<evidence type="ECO:0000256" key="3">
    <source>
        <dbReference type="ARBA" id="ARBA00022538"/>
    </source>
</evidence>
<evidence type="ECO:0000313" key="9">
    <source>
        <dbReference type="EMBL" id="BAU18007.1"/>
    </source>
</evidence>
<keyword evidence="3" id="KW-0633">Potassium transport</keyword>
<name>A0A0S3UKS6_PREIN</name>
<dbReference type="GO" id="GO:0015079">
    <property type="term" value="F:potassium ion transmembrane transporter activity"/>
    <property type="evidence" value="ECO:0007669"/>
    <property type="project" value="InterPro"/>
</dbReference>
<reference evidence="9 10" key="1">
    <citation type="journal article" date="2016" name="DNA Res.">
        <title>The complete genome sequencing of Prevotella intermedia strain OMA14 and a subsequent fine-scale, intra-species genomic comparison reveal an unusual amplification of conjugative and mobile transposons and identify a novel Prevotella-lineage-specific repeat.</title>
        <authorList>
            <person name="Naito M."/>
            <person name="Ogura Y."/>
            <person name="Itoh T."/>
            <person name="Shoji M."/>
            <person name="Okamoto M."/>
            <person name="Hayashi T."/>
            <person name="Nakayama K."/>
        </authorList>
    </citation>
    <scope>NUCLEOTIDE SEQUENCE [LARGE SCALE GENOMIC DNA]</scope>
    <source>
        <strain evidence="9 10">OMA14</strain>
    </source>
</reference>
<dbReference type="InterPro" id="IPR036291">
    <property type="entry name" value="NAD(P)-bd_dom_sf"/>
</dbReference>
<dbReference type="PANTHER" id="PTHR43833">
    <property type="entry name" value="POTASSIUM CHANNEL PROTEIN 2-RELATED-RELATED"/>
    <property type="match status" value="1"/>
</dbReference>
<dbReference type="PANTHER" id="PTHR43833:SF5">
    <property type="entry name" value="TRK SYSTEM POTASSIUM UPTAKE PROTEIN TRKA"/>
    <property type="match status" value="1"/>
</dbReference>
<evidence type="ECO:0000259" key="7">
    <source>
        <dbReference type="PROSITE" id="PS51201"/>
    </source>
</evidence>
<evidence type="ECO:0000256" key="6">
    <source>
        <dbReference type="ARBA" id="ARBA00023065"/>
    </source>
</evidence>
<feature type="domain" description="RCK N-terminal" evidence="7">
    <location>
        <begin position="1"/>
        <end position="121"/>
    </location>
</feature>
<dbReference type="NCBIfam" id="NF007038">
    <property type="entry name" value="PRK09496.2-6"/>
    <property type="match status" value="1"/>
</dbReference>
<evidence type="ECO:0000256" key="2">
    <source>
        <dbReference type="ARBA" id="ARBA00022448"/>
    </source>
</evidence>
<dbReference type="PRINTS" id="PR00335">
    <property type="entry name" value="KUPTAKETRKA"/>
</dbReference>
<gene>
    <name evidence="9" type="ORF">PIOMA14_I_1499</name>
</gene>
<dbReference type="InterPro" id="IPR036721">
    <property type="entry name" value="RCK_C_sf"/>
</dbReference>
<keyword evidence="2" id="KW-0813">Transport</keyword>
<evidence type="ECO:0000259" key="8">
    <source>
        <dbReference type="PROSITE" id="PS51202"/>
    </source>
</evidence>
<evidence type="ECO:0000256" key="5">
    <source>
        <dbReference type="ARBA" id="ARBA00023027"/>
    </source>
</evidence>
<dbReference type="InterPro" id="IPR003148">
    <property type="entry name" value="RCK_N"/>
</dbReference>
<dbReference type="SUPFAM" id="SSF116726">
    <property type="entry name" value="TrkA C-terminal domain-like"/>
    <property type="match status" value="2"/>
</dbReference>
<evidence type="ECO:0000256" key="1">
    <source>
        <dbReference type="ARBA" id="ARBA00017378"/>
    </source>
</evidence>
<dbReference type="SUPFAM" id="SSF51735">
    <property type="entry name" value="NAD(P)-binding Rossmann-fold domains"/>
    <property type="match status" value="2"/>
</dbReference>
<evidence type="ECO:0000313" key="10">
    <source>
        <dbReference type="Proteomes" id="UP000217431"/>
    </source>
</evidence>
<sequence length="446" mass="49885">MKIIIAGAYAIGTYLAQFLSRNKYDIILIDEQEENLNKIGQNYDLLTLQGKPTSIKVLQEAGVKHADLFIAVDLKETINITACTMAHNLGAKKTVAKIDNPEYMEPKNQELFKQLGIDSLIYPELLAAKDIINGLKMSWVRQRWDVQGGALVMLGIKLRKTCEILDKPLRDISGPNDPYHVVAIKRRNETIIPDGNETLKQEDLAYFMTTKEYIPYIRKLTGKEHYVDVKNVMIMGGGRTAVRSVKIMPEYMDVKVIERSIDRCEYLNEMFDESQLVINGDGRDTDLLIEEGIRHTQAFVALTPNAETNILACLAVKSLGVKKTIAAVENFDYVDMAANLDIGTIINKKAIAAGYIYQMLLDANVDNVRFLMSVDADVAEFIPVQGSKITQKPIKDMNLPSGMTIGGLVRHEEGMLVSGNTQIEAGDIVVVFCYNTNIKKVEQLFN</sequence>
<dbReference type="Gene3D" id="3.40.50.720">
    <property type="entry name" value="NAD(P)-binding Rossmann-like Domain"/>
    <property type="match status" value="2"/>
</dbReference>
<dbReference type="InterPro" id="IPR006037">
    <property type="entry name" value="RCK_C"/>
</dbReference>
<keyword evidence="6" id="KW-0406">Ion transport</keyword>
<dbReference type="InterPro" id="IPR050721">
    <property type="entry name" value="Trk_Ktr_HKT_K-transport"/>
</dbReference>
<dbReference type="InterPro" id="IPR006036">
    <property type="entry name" value="K_uptake_TrkA"/>
</dbReference>
<organism evidence="9 10">
    <name type="scientific">Prevotella intermedia</name>
    <dbReference type="NCBI Taxonomy" id="28131"/>
    <lineage>
        <taxon>Bacteria</taxon>
        <taxon>Pseudomonadati</taxon>
        <taxon>Bacteroidota</taxon>
        <taxon>Bacteroidia</taxon>
        <taxon>Bacteroidales</taxon>
        <taxon>Prevotellaceae</taxon>
        <taxon>Prevotella</taxon>
    </lineage>
</organism>
<dbReference type="STRING" id="28131.BWX40_00695"/>
<dbReference type="PROSITE" id="PS51202">
    <property type="entry name" value="RCK_C"/>
    <property type="match status" value="2"/>
</dbReference>
<dbReference type="NCBIfam" id="NF007031">
    <property type="entry name" value="PRK09496.1-2"/>
    <property type="match status" value="1"/>
</dbReference>
<feature type="domain" description="RCK C-terminal" evidence="8">
    <location>
        <begin position="141"/>
        <end position="223"/>
    </location>
</feature>
<dbReference type="Proteomes" id="UP000217431">
    <property type="component" value="Chromosome I"/>
</dbReference>
<protein>
    <recommendedName>
        <fullName evidence="1">Trk system potassium uptake protein TrkA</fullName>
    </recommendedName>
</protein>